<keyword evidence="4" id="KW-0949">S-adenosyl-L-methionine</keyword>
<dbReference type="NCBIfam" id="TIGR02494">
    <property type="entry name" value="PFLE_PFLC"/>
    <property type="match status" value="1"/>
</dbReference>
<dbReference type="GO" id="GO:0046872">
    <property type="term" value="F:metal ion binding"/>
    <property type="evidence" value="ECO:0007669"/>
    <property type="project" value="UniProtKB-KW"/>
</dbReference>
<keyword evidence="7" id="KW-0408">Iron</keyword>
<organism evidence="10 11">
    <name type="scientific">Tolumonas osonensis</name>
    <dbReference type="NCBI Taxonomy" id="675874"/>
    <lineage>
        <taxon>Bacteria</taxon>
        <taxon>Pseudomonadati</taxon>
        <taxon>Pseudomonadota</taxon>
        <taxon>Gammaproteobacteria</taxon>
        <taxon>Aeromonadales</taxon>
        <taxon>Aeromonadaceae</taxon>
        <taxon>Tolumonas</taxon>
    </lineage>
</organism>
<dbReference type="InterPro" id="IPR034457">
    <property type="entry name" value="Organic_radical-activating"/>
</dbReference>
<dbReference type="Pfam" id="PF13353">
    <property type="entry name" value="Fer4_12"/>
    <property type="match status" value="1"/>
</dbReference>
<evidence type="ECO:0000256" key="5">
    <source>
        <dbReference type="ARBA" id="ARBA00022723"/>
    </source>
</evidence>
<dbReference type="RefSeq" id="WP_188026935.1">
    <property type="nucleotide sequence ID" value="NZ_JACHGR010000007.1"/>
</dbReference>
<dbReference type="InterPro" id="IPR001989">
    <property type="entry name" value="Radical_activat_CS"/>
</dbReference>
<keyword evidence="6 10" id="KW-0560">Oxidoreductase</keyword>
<evidence type="ECO:0000256" key="7">
    <source>
        <dbReference type="ARBA" id="ARBA00023004"/>
    </source>
</evidence>
<evidence type="ECO:0000313" key="10">
    <source>
        <dbReference type="EMBL" id="MBB6056207.1"/>
    </source>
</evidence>
<dbReference type="InterPro" id="IPR012839">
    <property type="entry name" value="Organic_radical_activase"/>
</dbReference>
<evidence type="ECO:0000313" key="11">
    <source>
        <dbReference type="Proteomes" id="UP000585721"/>
    </source>
</evidence>
<keyword evidence="8" id="KW-0411">Iron-sulfur</keyword>
<accession>A0A841GF59</accession>
<dbReference type="GO" id="GO:0051539">
    <property type="term" value="F:4 iron, 4 sulfur cluster binding"/>
    <property type="evidence" value="ECO:0007669"/>
    <property type="project" value="UniProtKB-KW"/>
</dbReference>
<dbReference type="PANTHER" id="PTHR30352:SF14">
    <property type="entry name" value="PYRUVATE FORMATE-LYASE 3-ACTIVATING ENZYME-RELATED"/>
    <property type="match status" value="1"/>
</dbReference>
<gene>
    <name evidence="10" type="ORF">HNR75_002139</name>
</gene>
<proteinExistence type="inferred from homology"/>
<sequence length="304" mass="34131">MIFNIQRYATHDGPGVRTAVFLKGCSLKCSWCQNPESISRTQDLFYDERLCIKDCMRCSQVSPAFVKDLQSNLLSVNRNIIDKDIIFLASDACPSGALEMCGKHLSVDEVVTTILKDKPFYERSGGGVTLTGGEPFMQPDFAFELLTEIKKHGLHTAVESCLHVPWKYIAKSVDLVDMWLLDIKHVEHSKFSDWTGGQLDLINQNYDELGKRGAHIVFRVPVIPDFNDDKETLIKIIEKAATHYSNFGGSGEIHFLPYHTYGVHKYHLLGAEYTGAKQSLESPELLAFLEEEANARGLTAIMRG</sequence>
<dbReference type="InterPro" id="IPR013785">
    <property type="entry name" value="Aldolase_TIM"/>
</dbReference>
<protein>
    <submittedName>
        <fullName evidence="10">Pyruvate formate lyase activating enzyme</fullName>
        <ecNumber evidence="10">1.97.1.4</ecNumber>
    </submittedName>
</protein>
<keyword evidence="11" id="KW-1185">Reference proteome</keyword>
<comment type="cofactor">
    <cofactor evidence="1">
        <name>[4Fe-4S] cluster</name>
        <dbReference type="ChEBI" id="CHEBI:49883"/>
    </cofactor>
</comment>
<dbReference type="Proteomes" id="UP000585721">
    <property type="component" value="Unassembled WGS sequence"/>
</dbReference>
<dbReference type="GO" id="GO:0043365">
    <property type="term" value="F:[formate-C-acetyltransferase]-activating enzyme activity"/>
    <property type="evidence" value="ECO:0007669"/>
    <property type="project" value="UniProtKB-EC"/>
</dbReference>
<keyword evidence="3" id="KW-0004">4Fe-4S</keyword>
<comment type="caution">
    <text evidence="10">The sequence shown here is derived from an EMBL/GenBank/DDBJ whole genome shotgun (WGS) entry which is preliminary data.</text>
</comment>
<dbReference type="PANTHER" id="PTHR30352">
    <property type="entry name" value="PYRUVATE FORMATE-LYASE-ACTIVATING ENZYME"/>
    <property type="match status" value="1"/>
</dbReference>
<dbReference type="PROSITE" id="PS01087">
    <property type="entry name" value="RADICAL_ACTIVATING"/>
    <property type="match status" value="1"/>
</dbReference>
<dbReference type="InterPro" id="IPR007197">
    <property type="entry name" value="rSAM"/>
</dbReference>
<evidence type="ECO:0000256" key="3">
    <source>
        <dbReference type="ARBA" id="ARBA00022485"/>
    </source>
</evidence>
<keyword evidence="10" id="KW-0456">Lyase</keyword>
<dbReference type="SFLD" id="SFLDG01066">
    <property type="entry name" value="organic_radical-activating_enz"/>
    <property type="match status" value="1"/>
</dbReference>
<name>A0A841GF59_9GAMM</name>
<dbReference type="PIRSF" id="PIRSF000371">
    <property type="entry name" value="PFL_act_enz"/>
    <property type="match status" value="1"/>
</dbReference>
<dbReference type="InterPro" id="IPR040074">
    <property type="entry name" value="BssD/PflA/YjjW"/>
</dbReference>
<dbReference type="Gene3D" id="3.20.20.70">
    <property type="entry name" value="Aldolase class I"/>
    <property type="match status" value="1"/>
</dbReference>
<dbReference type="EMBL" id="JACHGR010000007">
    <property type="protein sequence ID" value="MBB6056207.1"/>
    <property type="molecule type" value="Genomic_DNA"/>
</dbReference>
<dbReference type="InterPro" id="IPR058240">
    <property type="entry name" value="rSAM_sf"/>
</dbReference>
<reference evidence="10 11" key="1">
    <citation type="submission" date="2020-08" db="EMBL/GenBank/DDBJ databases">
        <title>Genomic Encyclopedia of Type Strains, Phase IV (KMG-IV): sequencing the most valuable type-strain genomes for metagenomic binning, comparative biology and taxonomic classification.</title>
        <authorList>
            <person name="Goeker M."/>
        </authorList>
    </citation>
    <scope>NUCLEOTIDE SEQUENCE [LARGE SCALE GENOMIC DNA]</scope>
    <source>
        <strain evidence="10 11">DSM 22975</strain>
    </source>
</reference>
<dbReference type="CDD" id="cd01335">
    <property type="entry name" value="Radical_SAM"/>
    <property type="match status" value="1"/>
</dbReference>
<comment type="similarity">
    <text evidence="2">Belongs to the organic radical-activating enzymes family.</text>
</comment>
<evidence type="ECO:0000259" key="9">
    <source>
        <dbReference type="PROSITE" id="PS51918"/>
    </source>
</evidence>
<dbReference type="EC" id="1.97.1.4" evidence="10"/>
<dbReference type="SUPFAM" id="SSF102114">
    <property type="entry name" value="Radical SAM enzymes"/>
    <property type="match status" value="1"/>
</dbReference>
<dbReference type="SFLD" id="SFLDG01118">
    <property type="entry name" value="activating_enzymes__group_2"/>
    <property type="match status" value="1"/>
</dbReference>
<evidence type="ECO:0000256" key="2">
    <source>
        <dbReference type="ARBA" id="ARBA00009777"/>
    </source>
</evidence>
<dbReference type="AlphaFoldDB" id="A0A841GF59"/>
<evidence type="ECO:0000256" key="1">
    <source>
        <dbReference type="ARBA" id="ARBA00001966"/>
    </source>
</evidence>
<dbReference type="PROSITE" id="PS51918">
    <property type="entry name" value="RADICAL_SAM"/>
    <property type="match status" value="1"/>
</dbReference>
<evidence type="ECO:0000256" key="6">
    <source>
        <dbReference type="ARBA" id="ARBA00023002"/>
    </source>
</evidence>
<dbReference type="GO" id="GO:0016829">
    <property type="term" value="F:lyase activity"/>
    <property type="evidence" value="ECO:0007669"/>
    <property type="project" value="UniProtKB-KW"/>
</dbReference>
<dbReference type="SFLD" id="SFLDS00029">
    <property type="entry name" value="Radical_SAM"/>
    <property type="match status" value="1"/>
</dbReference>
<evidence type="ECO:0000256" key="4">
    <source>
        <dbReference type="ARBA" id="ARBA00022691"/>
    </source>
</evidence>
<keyword evidence="5" id="KW-0479">Metal-binding</keyword>
<evidence type="ECO:0000256" key="8">
    <source>
        <dbReference type="ARBA" id="ARBA00023014"/>
    </source>
</evidence>
<keyword evidence="10" id="KW-0670">Pyruvate</keyword>
<feature type="domain" description="Radical SAM core" evidence="9">
    <location>
        <begin position="11"/>
        <end position="304"/>
    </location>
</feature>